<sequence length="145" mass="16760">MAAGCAARSCTDVYDSVKVRRLKEWDESDAKFLRKLSIMTREINMNNQENRKLFSAASSSNVISIEISDSLDDRFACRQRFLRSYTFCKEKDKQTTGFLQMIKQWVKMMKMKKKKCKGQNGRATSNKDSGSSLSLWKGWVEFLLS</sequence>
<evidence type="ECO:0000313" key="1">
    <source>
        <dbReference type="EMBL" id="KAJ4715023.1"/>
    </source>
</evidence>
<comment type="caution">
    <text evidence="1">The sequence shown here is derived from an EMBL/GenBank/DDBJ whole genome shotgun (WGS) entry which is preliminary data.</text>
</comment>
<proteinExistence type="predicted"/>
<name>A0ACC1XUJ7_MELAZ</name>
<keyword evidence="2" id="KW-1185">Reference proteome</keyword>
<organism evidence="1 2">
    <name type="scientific">Melia azedarach</name>
    <name type="common">Chinaberry tree</name>
    <dbReference type="NCBI Taxonomy" id="155640"/>
    <lineage>
        <taxon>Eukaryota</taxon>
        <taxon>Viridiplantae</taxon>
        <taxon>Streptophyta</taxon>
        <taxon>Embryophyta</taxon>
        <taxon>Tracheophyta</taxon>
        <taxon>Spermatophyta</taxon>
        <taxon>Magnoliopsida</taxon>
        <taxon>eudicotyledons</taxon>
        <taxon>Gunneridae</taxon>
        <taxon>Pentapetalae</taxon>
        <taxon>rosids</taxon>
        <taxon>malvids</taxon>
        <taxon>Sapindales</taxon>
        <taxon>Meliaceae</taxon>
        <taxon>Melia</taxon>
    </lineage>
</organism>
<dbReference type="Proteomes" id="UP001164539">
    <property type="component" value="Chromosome 7"/>
</dbReference>
<evidence type="ECO:0000313" key="2">
    <source>
        <dbReference type="Proteomes" id="UP001164539"/>
    </source>
</evidence>
<dbReference type="EMBL" id="CM051400">
    <property type="protein sequence ID" value="KAJ4715023.1"/>
    <property type="molecule type" value="Genomic_DNA"/>
</dbReference>
<gene>
    <name evidence="1" type="ORF">OWV82_013423</name>
</gene>
<accession>A0ACC1XUJ7</accession>
<reference evidence="1 2" key="1">
    <citation type="journal article" date="2023" name="Science">
        <title>Complex scaffold remodeling in plant triterpene biosynthesis.</title>
        <authorList>
            <person name="De La Pena R."/>
            <person name="Hodgson H."/>
            <person name="Liu J.C."/>
            <person name="Stephenson M.J."/>
            <person name="Martin A.C."/>
            <person name="Owen C."/>
            <person name="Harkess A."/>
            <person name="Leebens-Mack J."/>
            <person name="Jimenez L.E."/>
            <person name="Osbourn A."/>
            <person name="Sattely E.S."/>
        </authorList>
    </citation>
    <scope>NUCLEOTIDE SEQUENCE [LARGE SCALE GENOMIC DNA]</scope>
    <source>
        <strain evidence="2">cv. JPN11</strain>
        <tissue evidence="1">Leaf</tissue>
    </source>
</reference>
<protein>
    <submittedName>
        <fullName evidence="1">Uncharacterized protein</fullName>
    </submittedName>
</protein>